<keyword evidence="2" id="KW-1185">Reference proteome</keyword>
<dbReference type="RefSeq" id="WP_103201645.1">
    <property type="nucleotide sequence ID" value="NZ_CVTD020000008.1"/>
</dbReference>
<dbReference type="InterPro" id="IPR011990">
    <property type="entry name" value="TPR-like_helical_dom_sf"/>
</dbReference>
<dbReference type="EMBL" id="CVTD020000008">
    <property type="protein sequence ID" value="CRZ33466.1"/>
    <property type="molecule type" value="Genomic_DNA"/>
</dbReference>
<accession>A0A0H5SF56</accession>
<sequence>MGKLILCSGKRTDRPYVLPDSGERIYSIEELCYYIYNNVYSIEEAMFTASLIDWIGKELGLSERAEKLYTLKKQGADLKTLITVVLCSADYYTESEIKKLLSVIDEIRAMPSARRRYLKANAYLKRKLYSEAAAEYESLLVSEDAINLDPKSYGDVLHNLAIAKLHLYGPGKALELFRQAYERNQRPESLKQYLYTLWQCQDREMFYEKLKEYNADDETAAKIALKLEQLSDEARLSGDMKELQILRALYKTGKTEEFEIKCKEMLDRWIKEIRSI</sequence>
<dbReference type="SUPFAM" id="SSF48452">
    <property type="entry name" value="TPR-like"/>
    <property type="match status" value="1"/>
</dbReference>
<proteinExistence type="predicted"/>
<name>A0A0H5SF56_HERHM</name>
<dbReference type="OrthoDB" id="1895216at2"/>
<evidence type="ECO:0000313" key="2">
    <source>
        <dbReference type="Proteomes" id="UP000236497"/>
    </source>
</evidence>
<organism evidence="1 2">
    <name type="scientific">Herbinix hemicellulosilytica</name>
    <dbReference type="NCBI Taxonomy" id="1564487"/>
    <lineage>
        <taxon>Bacteria</taxon>
        <taxon>Bacillati</taxon>
        <taxon>Bacillota</taxon>
        <taxon>Clostridia</taxon>
        <taxon>Lachnospirales</taxon>
        <taxon>Lachnospiraceae</taxon>
        <taxon>Herbinix</taxon>
    </lineage>
</organism>
<reference evidence="1 2" key="1">
    <citation type="submission" date="2015-06" db="EMBL/GenBank/DDBJ databases">
        <authorList>
            <person name="Wibberg Daniel"/>
        </authorList>
    </citation>
    <scope>NUCLEOTIDE SEQUENCE [LARGE SCALE GENOMIC DNA]</scope>
    <source>
        <strain evidence="1 2">T3/55T</strain>
    </source>
</reference>
<evidence type="ECO:0000313" key="1">
    <source>
        <dbReference type="EMBL" id="CRZ33466.1"/>
    </source>
</evidence>
<gene>
    <name evidence="1" type="ORF">HHT355_0254</name>
</gene>
<dbReference type="Proteomes" id="UP000236497">
    <property type="component" value="Unassembled WGS sequence"/>
</dbReference>
<protein>
    <recommendedName>
        <fullName evidence="3">Tetratricopeptide repeat protein</fullName>
    </recommendedName>
</protein>
<dbReference type="AlphaFoldDB" id="A0A0H5SF56"/>
<dbReference type="Gene3D" id="1.25.40.10">
    <property type="entry name" value="Tetratricopeptide repeat domain"/>
    <property type="match status" value="1"/>
</dbReference>
<evidence type="ECO:0008006" key="3">
    <source>
        <dbReference type="Google" id="ProtNLM"/>
    </source>
</evidence>